<feature type="region of interest" description="Disordered" evidence="1">
    <location>
        <begin position="94"/>
        <end position="134"/>
    </location>
</feature>
<name>A0A2H3DEV9_ARMGA</name>
<dbReference type="AlphaFoldDB" id="A0A2H3DEV9"/>
<organism evidence="2 3">
    <name type="scientific">Armillaria gallica</name>
    <name type="common">Bulbous honey fungus</name>
    <name type="synonym">Armillaria bulbosa</name>
    <dbReference type="NCBI Taxonomy" id="47427"/>
    <lineage>
        <taxon>Eukaryota</taxon>
        <taxon>Fungi</taxon>
        <taxon>Dikarya</taxon>
        <taxon>Basidiomycota</taxon>
        <taxon>Agaricomycotina</taxon>
        <taxon>Agaricomycetes</taxon>
        <taxon>Agaricomycetidae</taxon>
        <taxon>Agaricales</taxon>
        <taxon>Marasmiineae</taxon>
        <taxon>Physalacriaceae</taxon>
        <taxon>Armillaria</taxon>
    </lineage>
</organism>
<evidence type="ECO:0000256" key="1">
    <source>
        <dbReference type="SAM" id="MobiDB-lite"/>
    </source>
</evidence>
<protein>
    <submittedName>
        <fullName evidence="2">Uncharacterized protein</fullName>
    </submittedName>
</protein>
<dbReference type="InParanoid" id="A0A2H3DEV9"/>
<dbReference type="OMA" id="VVKHKEW"/>
<reference evidence="3" key="1">
    <citation type="journal article" date="2017" name="Nat. Ecol. Evol.">
        <title>Genome expansion and lineage-specific genetic innovations in the forest pathogenic fungi Armillaria.</title>
        <authorList>
            <person name="Sipos G."/>
            <person name="Prasanna A.N."/>
            <person name="Walter M.C."/>
            <person name="O'Connor E."/>
            <person name="Balint B."/>
            <person name="Krizsan K."/>
            <person name="Kiss B."/>
            <person name="Hess J."/>
            <person name="Varga T."/>
            <person name="Slot J."/>
            <person name="Riley R."/>
            <person name="Boka B."/>
            <person name="Rigling D."/>
            <person name="Barry K."/>
            <person name="Lee J."/>
            <person name="Mihaltcheva S."/>
            <person name="LaButti K."/>
            <person name="Lipzen A."/>
            <person name="Waldron R."/>
            <person name="Moloney N.M."/>
            <person name="Sperisen C."/>
            <person name="Kredics L."/>
            <person name="Vagvoelgyi C."/>
            <person name="Patrignani A."/>
            <person name="Fitzpatrick D."/>
            <person name="Nagy I."/>
            <person name="Doyle S."/>
            <person name="Anderson J.B."/>
            <person name="Grigoriev I.V."/>
            <person name="Gueldener U."/>
            <person name="Muensterkoetter M."/>
            <person name="Nagy L.G."/>
        </authorList>
    </citation>
    <scope>NUCLEOTIDE SEQUENCE [LARGE SCALE GENOMIC DNA]</scope>
    <source>
        <strain evidence="3">Ar21-2</strain>
    </source>
</reference>
<keyword evidence="3" id="KW-1185">Reference proteome</keyword>
<accession>A0A2H3DEV9</accession>
<evidence type="ECO:0000313" key="3">
    <source>
        <dbReference type="Proteomes" id="UP000217790"/>
    </source>
</evidence>
<sequence length="160" mass="18454">MSALIPPDLLLKDYKALTNKAKEAWVEKLKQNKLVHLLKVEALKKEKEETERKAEEKRQEDEQLWLKAEKAEAKRKENEWLQLKAETQALESQQLDKLAKEKKKKKKKEQENKENELALQAAGALSVSDSDSEMDPVDLKAATMAKLKRRQKIAQALPLK</sequence>
<dbReference type="EMBL" id="KZ293658">
    <property type="protein sequence ID" value="PBK92660.1"/>
    <property type="molecule type" value="Genomic_DNA"/>
</dbReference>
<evidence type="ECO:0000313" key="2">
    <source>
        <dbReference type="EMBL" id="PBK92660.1"/>
    </source>
</evidence>
<gene>
    <name evidence="2" type="ORF">ARMGADRAFT_1080729</name>
</gene>
<dbReference type="Proteomes" id="UP000217790">
    <property type="component" value="Unassembled WGS sequence"/>
</dbReference>
<proteinExistence type="predicted"/>